<comment type="function">
    <text evidence="11">Pectinolytic enzyme consist of four classes of enzymes: pectin lyase, polygalacturonase, pectin methylesterase and rhamnogalacturonase. Among pectinolytic enzymes, pectin lyase is the most important in depolymerization of pectin, since it cleaves internal glycosidic bonds of highly methylated pectins. Favors pectate, the anion, over pectin, the methyl ester.</text>
</comment>
<dbReference type="InterPro" id="IPR018247">
    <property type="entry name" value="EF_Hand_1_Ca_BS"/>
</dbReference>
<keyword evidence="8" id="KW-0119">Carbohydrate metabolism</keyword>
<dbReference type="InterPro" id="IPR036439">
    <property type="entry name" value="Dockerin_dom_sf"/>
</dbReference>
<dbReference type="PROSITE" id="PS00018">
    <property type="entry name" value="EF_HAND_1"/>
    <property type="match status" value="4"/>
</dbReference>
<dbReference type="SMART" id="SM00710">
    <property type="entry name" value="PbH1"/>
    <property type="match status" value="5"/>
</dbReference>
<dbReference type="InterPro" id="IPR053868">
    <property type="entry name" value="Pel9A-like_beta_helix"/>
</dbReference>
<name>A0A5C5VE32_9BACT</name>
<evidence type="ECO:0000256" key="10">
    <source>
        <dbReference type="ARBA" id="ARBA00023326"/>
    </source>
</evidence>
<keyword evidence="7 14" id="KW-0456">Lyase</keyword>
<dbReference type="SUPFAM" id="SSF63446">
    <property type="entry name" value="Type I dockerin domain"/>
    <property type="match status" value="1"/>
</dbReference>
<dbReference type="InterPro" id="IPR012334">
    <property type="entry name" value="Pectin_lyas_fold"/>
</dbReference>
<evidence type="ECO:0000256" key="12">
    <source>
        <dbReference type="SAM" id="SignalP"/>
    </source>
</evidence>
<evidence type="ECO:0000313" key="15">
    <source>
        <dbReference type="Proteomes" id="UP000316714"/>
    </source>
</evidence>
<dbReference type="PANTHER" id="PTHR42970">
    <property type="entry name" value="PECTATE LYASE C-RELATED"/>
    <property type="match status" value="1"/>
</dbReference>
<keyword evidence="10" id="KW-0624">Polysaccharide degradation</keyword>
<dbReference type="GO" id="GO:0030570">
    <property type="term" value="F:pectate lyase activity"/>
    <property type="evidence" value="ECO:0007669"/>
    <property type="project" value="UniProtKB-EC"/>
</dbReference>
<comment type="caution">
    <text evidence="14">The sequence shown here is derived from an EMBL/GenBank/DDBJ whole genome shotgun (WGS) entry which is preliminary data.</text>
</comment>
<comment type="similarity">
    <text evidence="2">Belongs to the polysaccharide lyase 1 family.</text>
</comment>
<dbReference type="EMBL" id="SIHJ01000001">
    <property type="protein sequence ID" value="TWT35935.1"/>
    <property type="molecule type" value="Genomic_DNA"/>
</dbReference>
<dbReference type="Proteomes" id="UP000316714">
    <property type="component" value="Unassembled WGS sequence"/>
</dbReference>
<dbReference type="SUPFAM" id="SSF51126">
    <property type="entry name" value="Pectin lyase-like"/>
    <property type="match status" value="2"/>
</dbReference>
<evidence type="ECO:0000256" key="1">
    <source>
        <dbReference type="ARBA" id="ARBA00000695"/>
    </source>
</evidence>
<dbReference type="GO" id="GO:0000272">
    <property type="term" value="P:polysaccharide catabolic process"/>
    <property type="evidence" value="ECO:0007669"/>
    <property type="project" value="UniProtKB-KW"/>
</dbReference>
<keyword evidence="5" id="KW-0479">Metal-binding</keyword>
<dbReference type="GO" id="GO:0071555">
    <property type="term" value="P:cell wall organization"/>
    <property type="evidence" value="ECO:0007669"/>
    <property type="project" value="UniProtKB-KW"/>
</dbReference>
<protein>
    <recommendedName>
        <fullName evidence="4">Probable pectate lyase C</fullName>
        <ecNumber evidence="3">4.2.2.2</ecNumber>
    </recommendedName>
</protein>
<dbReference type="Gene3D" id="1.10.1330.10">
    <property type="entry name" value="Dockerin domain"/>
    <property type="match status" value="1"/>
</dbReference>
<evidence type="ECO:0000256" key="8">
    <source>
        <dbReference type="ARBA" id="ARBA00023277"/>
    </source>
</evidence>
<keyword evidence="9" id="KW-0961">Cell wall biogenesis/degradation</keyword>
<evidence type="ECO:0000259" key="13">
    <source>
        <dbReference type="Pfam" id="PF22842"/>
    </source>
</evidence>
<dbReference type="InterPro" id="IPR011050">
    <property type="entry name" value="Pectin_lyase_fold/virulence"/>
</dbReference>
<dbReference type="Pfam" id="PF22842">
    <property type="entry name" value="Pel9A-like_beta_helix"/>
    <property type="match status" value="1"/>
</dbReference>
<keyword evidence="6" id="KW-0325">Glycoprotein</keyword>
<dbReference type="Gene3D" id="2.160.20.10">
    <property type="entry name" value="Single-stranded right-handed beta-helix, Pectin lyase-like"/>
    <property type="match status" value="2"/>
</dbReference>
<dbReference type="InterPro" id="IPR052063">
    <property type="entry name" value="Polysaccharide_Lyase_1"/>
</dbReference>
<evidence type="ECO:0000256" key="2">
    <source>
        <dbReference type="ARBA" id="ARBA00010980"/>
    </source>
</evidence>
<dbReference type="RefSeq" id="WP_146562466.1">
    <property type="nucleotide sequence ID" value="NZ_SIHJ01000001.1"/>
</dbReference>
<evidence type="ECO:0000256" key="5">
    <source>
        <dbReference type="ARBA" id="ARBA00022723"/>
    </source>
</evidence>
<dbReference type="EC" id="4.2.2.2" evidence="3"/>
<evidence type="ECO:0000256" key="6">
    <source>
        <dbReference type="ARBA" id="ARBA00023180"/>
    </source>
</evidence>
<reference evidence="14 15" key="1">
    <citation type="submission" date="2019-02" db="EMBL/GenBank/DDBJ databases">
        <title>Deep-cultivation of Planctomycetes and their phenomic and genomic characterization uncovers novel biology.</title>
        <authorList>
            <person name="Wiegand S."/>
            <person name="Jogler M."/>
            <person name="Boedeker C."/>
            <person name="Pinto D."/>
            <person name="Vollmers J."/>
            <person name="Rivas-Marin E."/>
            <person name="Kohn T."/>
            <person name="Peeters S.H."/>
            <person name="Heuer A."/>
            <person name="Rast P."/>
            <person name="Oberbeckmann S."/>
            <person name="Bunk B."/>
            <person name="Jeske O."/>
            <person name="Meyerdierks A."/>
            <person name="Storesund J.E."/>
            <person name="Kallscheuer N."/>
            <person name="Luecker S."/>
            <person name="Lage O.M."/>
            <person name="Pohl T."/>
            <person name="Merkel B.J."/>
            <person name="Hornburger P."/>
            <person name="Mueller R.-W."/>
            <person name="Bruemmer F."/>
            <person name="Labrenz M."/>
            <person name="Spormann A.M."/>
            <person name="Op Den Camp H."/>
            <person name="Overmann J."/>
            <person name="Amann R."/>
            <person name="Jetten M.S.M."/>
            <person name="Mascher T."/>
            <person name="Medema M.H."/>
            <person name="Devos D.P."/>
            <person name="Kaster A.-K."/>
            <person name="Ovreas L."/>
            <person name="Rohde M."/>
            <person name="Galperin M.Y."/>
            <person name="Jogler C."/>
        </authorList>
    </citation>
    <scope>NUCLEOTIDE SEQUENCE [LARGE SCALE GENOMIC DNA]</scope>
    <source>
        <strain evidence="14 15">KOR34</strain>
    </source>
</reference>
<sequence length="1312" mass="137520" precursor="true">MTQWRYIAILAALALGSACHDAIAAEYYIAPSGSDANNGSVGSPWGGFEHAISQLSPGDTLFVRGGEFQLDERLRIRSSDAGTESSPVRIWAYPGEAPVLDFSSMDASWGSSSGRGIQVDGGADWIHIKGLTIQNARDNGIWSGADHGVFEQTVTRWNGDSGLQLSGSASNNLILNADSYENYDPSSNGENADGFAIKFSDLGPGNVVRGARAWGNSDDGWDMWQSVQGGVLVEDSWAFDNGKILPRFYEVEQLESNDLNTDNFNGDGNGFKLGQDSGPHVLNRVVVWDNAVRGIDINGNGYGVEVSNSTVYDSGVNWHFDESSDETLNQHILRNNISFDGGRSDVFESGVTSSFNTWNRISVQSSDFLSLDDSIARGPRQADGSLPVSDFLRLAPGSGLIDAGVDVGLPFAGAAPDLGAFETAPALAGDFNNDGVVDAGDYTAWRDSLGAADETAINNAGDGMNGVDQEDYNVWRSNFGATAPTPDANADGAPEPAAAVLVMASLAAGLLARSRSAALPCLVLATGLLLPGAVTAQAPAFPGAEGFGGTFSGAAPAGGWFADATVYHVTNLNDDGPGSFREAFQQNSSNKIVVFDVGGTIQISDNIDIKNLSNYYIAGQTAPSPVTVYGDTVQLTHSGGKENRNVVLRYMSFRKGTGDGQDSITFAGGGLGTNMILDHLSASWSEDEILSVTNNNTNVTVQYTMINDALVNNHAYGSLLRPKISSNVTMHHNLYANNASRQARFGTYEGETLTADFRNNVVYNFRDRASYTGGSSDDEQEYSDINYVGNYIVAGPGTEGSPNYAFAVDKNVDSRVYQSGNYIDPDDAPGGVPADGVLDGTDTGWAMFRVSTPVTDQTLTQMATPFNTPSVATQAAPDAYNQVRDHVGNWWWDRDAIDSRVIGNLTDFTGVPIGASAPNSGELSALLAAPQTSHPAGYDTDGDAMPDVWEVAHGLNPNLASDWNLDFDNDGYINLIELINEKGEFPAPTPIAFEGAANARYADILNWRTDDGGVTAGSYWQPSRHDTAVISSGAVVVDAVGQHAGLLQVGVASGDDASLAVTGGWLMVDERVEVGSDEGIGRLTVSPAGTLSAPLVEVGLLGAIDGEGEIEGSVLNNGYVSPGGSAGVLMVDGNFVQSFAGVLQIDIGAADSFDQLLVSGDIAAAGGLDVRLLDGYSPAAGDSYNLLDWGGVKSGGFDAVLLPELGAPLAWDLSQLESAGVLAVTSASIAGDYNGDGLVDAADYTVWRDSLGSTEDLAADGDGSGQVDAADYNVWRTNYGATAASSARSVPEPTTLLLGVCLAGVGCRSRRG</sequence>
<dbReference type="PROSITE" id="PS51257">
    <property type="entry name" value="PROKAR_LIPOPROTEIN"/>
    <property type="match status" value="1"/>
</dbReference>
<evidence type="ECO:0000256" key="3">
    <source>
        <dbReference type="ARBA" id="ARBA00012272"/>
    </source>
</evidence>
<dbReference type="GO" id="GO:0046872">
    <property type="term" value="F:metal ion binding"/>
    <property type="evidence" value="ECO:0007669"/>
    <property type="project" value="UniProtKB-KW"/>
</dbReference>
<evidence type="ECO:0000256" key="4">
    <source>
        <dbReference type="ARBA" id="ARBA00016512"/>
    </source>
</evidence>
<evidence type="ECO:0000313" key="14">
    <source>
        <dbReference type="EMBL" id="TWT35935.1"/>
    </source>
</evidence>
<proteinExistence type="inferred from homology"/>
<accession>A0A5C5VE32</accession>
<feature type="domain" description="Pel9A-like right handed beta-helix region" evidence="13">
    <location>
        <begin position="141"/>
        <end position="250"/>
    </location>
</feature>
<keyword evidence="12" id="KW-0732">Signal</keyword>
<feature type="chain" id="PRO_5022788991" description="Probable pectate lyase C" evidence="12">
    <location>
        <begin position="25"/>
        <end position="1312"/>
    </location>
</feature>
<feature type="signal peptide" evidence="12">
    <location>
        <begin position="1"/>
        <end position="24"/>
    </location>
</feature>
<dbReference type="OrthoDB" id="233439at2"/>
<dbReference type="PANTHER" id="PTHR42970:SF1">
    <property type="entry name" value="PECTATE LYASE C-RELATED"/>
    <property type="match status" value="1"/>
</dbReference>
<evidence type="ECO:0000256" key="11">
    <source>
        <dbReference type="ARBA" id="ARBA00025679"/>
    </source>
</evidence>
<evidence type="ECO:0000256" key="9">
    <source>
        <dbReference type="ARBA" id="ARBA00023316"/>
    </source>
</evidence>
<gene>
    <name evidence="14" type="primary">pelL_1</name>
    <name evidence="14" type="ORF">KOR34_08320</name>
</gene>
<evidence type="ECO:0000256" key="7">
    <source>
        <dbReference type="ARBA" id="ARBA00023239"/>
    </source>
</evidence>
<comment type="catalytic activity">
    <reaction evidence="1">
        <text>Eliminative cleavage of (1-&gt;4)-alpha-D-galacturonan to give oligosaccharides with 4-deoxy-alpha-D-galact-4-enuronosyl groups at their non-reducing ends.</text>
        <dbReference type="EC" id="4.2.2.2"/>
    </reaction>
</comment>
<organism evidence="14 15">
    <name type="scientific">Posidoniimonas corsicana</name>
    <dbReference type="NCBI Taxonomy" id="1938618"/>
    <lineage>
        <taxon>Bacteria</taxon>
        <taxon>Pseudomonadati</taxon>
        <taxon>Planctomycetota</taxon>
        <taxon>Planctomycetia</taxon>
        <taxon>Pirellulales</taxon>
        <taxon>Lacipirellulaceae</taxon>
        <taxon>Posidoniimonas</taxon>
    </lineage>
</organism>
<dbReference type="InterPro" id="IPR006626">
    <property type="entry name" value="PbH1"/>
</dbReference>
<keyword evidence="15" id="KW-1185">Reference proteome</keyword>